<feature type="chain" id="PRO_5018233667" description="DUF5004 domain-containing protein" evidence="1">
    <location>
        <begin position="19"/>
        <end position="141"/>
    </location>
</feature>
<evidence type="ECO:0000313" key="2">
    <source>
        <dbReference type="EMBL" id="RNI29953.1"/>
    </source>
</evidence>
<dbReference type="Proteomes" id="UP000271010">
    <property type="component" value="Unassembled WGS sequence"/>
</dbReference>
<dbReference type="AlphaFoldDB" id="A0A3M9MYI9"/>
<evidence type="ECO:0000256" key="1">
    <source>
        <dbReference type="SAM" id="SignalP"/>
    </source>
</evidence>
<accession>A0A3M9MYI9</accession>
<dbReference type="OrthoDB" id="981319at2"/>
<comment type="caution">
    <text evidence="2">The sequence shown here is derived from an EMBL/GenBank/DDBJ whole genome shotgun (WGS) entry which is preliminary data.</text>
</comment>
<feature type="signal peptide" evidence="1">
    <location>
        <begin position="1"/>
        <end position="18"/>
    </location>
</feature>
<keyword evidence="1" id="KW-0732">Signal</keyword>
<protein>
    <recommendedName>
        <fullName evidence="4">DUF5004 domain-containing protein</fullName>
    </recommendedName>
</protein>
<evidence type="ECO:0000313" key="3">
    <source>
        <dbReference type="Proteomes" id="UP000271010"/>
    </source>
</evidence>
<sequence length="141" mass="16266">MNKILMVLLFCLPILVNAQKINKSDIIGTWTAIDGKITSTGLPADVKQMMTLMIDGFKESTWTFNENGTFRIKFKENLSPLMKEMKFLDNKLWKFNDSISQIRIGTKEDNYYHLVLTAKQANSGMIVYFSDTPIYLTLKKR</sequence>
<dbReference type="EMBL" id="RJJE01000009">
    <property type="protein sequence ID" value="RNI29953.1"/>
    <property type="molecule type" value="Genomic_DNA"/>
</dbReference>
<name>A0A3M9MYI9_9BACT</name>
<evidence type="ECO:0008006" key="4">
    <source>
        <dbReference type="Google" id="ProtNLM"/>
    </source>
</evidence>
<keyword evidence="3" id="KW-1185">Reference proteome</keyword>
<gene>
    <name evidence="2" type="ORF">EFA69_10525</name>
</gene>
<dbReference type="RefSeq" id="WP_123133034.1">
    <property type="nucleotide sequence ID" value="NZ_RJJE01000009.1"/>
</dbReference>
<proteinExistence type="predicted"/>
<organism evidence="2 3">
    <name type="scientific">Rufibacter immobilis</name>
    <dbReference type="NCBI Taxonomy" id="1348778"/>
    <lineage>
        <taxon>Bacteria</taxon>
        <taxon>Pseudomonadati</taxon>
        <taxon>Bacteroidota</taxon>
        <taxon>Cytophagia</taxon>
        <taxon>Cytophagales</taxon>
        <taxon>Hymenobacteraceae</taxon>
        <taxon>Rufibacter</taxon>
    </lineage>
</organism>
<reference evidence="2 3" key="1">
    <citation type="submission" date="2018-11" db="EMBL/GenBank/DDBJ databases">
        <title>Rufibacter latericius sp. nov., isolated from water in Baiyang Lake.</title>
        <authorList>
            <person name="Yang Y."/>
        </authorList>
    </citation>
    <scope>NUCLEOTIDE SEQUENCE [LARGE SCALE GENOMIC DNA]</scope>
    <source>
        <strain evidence="2 3">MCC P1</strain>
    </source>
</reference>